<protein>
    <recommendedName>
        <fullName evidence="3">Lipoprotein</fullName>
    </recommendedName>
</protein>
<sequence>MPKSLLMAGVALVLLAGCEAPTGGTPPATVTAVASEPRPHIFPESLGRWPGGDLLVPSEAAFVTESPALRVSGAADEAAARMAAEGFCGGALSVPPEFGGVPARLDPPTGDFVLYATC</sequence>
<dbReference type="RefSeq" id="WP_037281193.1">
    <property type="nucleotide sequence ID" value="NZ_KK088582.1"/>
</dbReference>
<evidence type="ECO:0000313" key="2">
    <source>
        <dbReference type="Proteomes" id="UP000019666"/>
    </source>
</evidence>
<comment type="caution">
    <text evidence="1">The sequence shown here is derived from an EMBL/GenBank/DDBJ whole genome shotgun (WGS) entry which is preliminary data.</text>
</comment>
<evidence type="ECO:0000313" key="1">
    <source>
        <dbReference type="EMBL" id="EYD77804.1"/>
    </source>
</evidence>
<gene>
    <name evidence="1" type="ORF">Rumeso_00531</name>
</gene>
<accession>A0A017HVM0</accession>
<name>A0A017HVM0_9RHOB</name>
<evidence type="ECO:0008006" key="3">
    <source>
        <dbReference type="Google" id="ProtNLM"/>
    </source>
</evidence>
<reference evidence="1 2" key="1">
    <citation type="submission" date="2013-02" db="EMBL/GenBank/DDBJ databases">
        <authorList>
            <person name="Fiebig A."/>
            <person name="Goeker M."/>
            <person name="Klenk H.-P.P."/>
        </authorList>
    </citation>
    <scope>NUCLEOTIDE SEQUENCE [LARGE SCALE GENOMIC DNA]</scope>
    <source>
        <strain evidence="1 2">DSM 19309</strain>
    </source>
</reference>
<dbReference type="PROSITE" id="PS51257">
    <property type="entry name" value="PROKAR_LIPOPROTEIN"/>
    <property type="match status" value="1"/>
</dbReference>
<organism evidence="1 2">
    <name type="scientific">Rubellimicrobium mesophilum DSM 19309</name>
    <dbReference type="NCBI Taxonomy" id="442562"/>
    <lineage>
        <taxon>Bacteria</taxon>
        <taxon>Pseudomonadati</taxon>
        <taxon>Pseudomonadota</taxon>
        <taxon>Alphaproteobacteria</taxon>
        <taxon>Rhodobacterales</taxon>
        <taxon>Roseobacteraceae</taxon>
        <taxon>Rubellimicrobium</taxon>
    </lineage>
</organism>
<keyword evidence="2" id="KW-1185">Reference proteome</keyword>
<dbReference type="EMBL" id="AOSK01000021">
    <property type="protein sequence ID" value="EYD77804.1"/>
    <property type="molecule type" value="Genomic_DNA"/>
</dbReference>
<dbReference type="STRING" id="442562.Rumeso_00531"/>
<dbReference type="HOGENOM" id="CLU_2071397_0_0_5"/>
<dbReference type="Proteomes" id="UP000019666">
    <property type="component" value="Unassembled WGS sequence"/>
</dbReference>
<dbReference type="AlphaFoldDB" id="A0A017HVM0"/>
<proteinExistence type="predicted"/>